<name>A0AA85IVA2_TRIRE</name>
<protein>
    <submittedName>
        <fullName evidence="3">Uncharacterized protein</fullName>
    </submittedName>
</protein>
<evidence type="ECO:0000256" key="1">
    <source>
        <dbReference type="SAM" id="MobiDB-lite"/>
    </source>
</evidence>
<reference evidence="2" key="1">
    <citation type="submission" date="2022-06" db="EMBL/GenBank/DDBJ databases">
        <authorList>
            <person name="Berger JAMES D."/>
            <person name="Berger JAMES D."/>
        </authorList>
    </citation>
    <scope>NUCLEOTIDE SEQUENCE [LARGE SCALE GENOMIC DNA]</scope>
</reference>
<dbReference type="AlphaFoldDB" id="A0AA85IVA2"/>
<feature type="region of interest" description="Disordered" evidence="1">
    <location>
        <begin position="1"/>
        <end position="80"/>
    </location>
</feature>
<dbReference type="WBParaSite" id="TREG1_110630.1">
    <property type="protein sequence ID" value="TREG1_110630.1"/>
    <property type="gene ID" value="TREG1_110630"/>
</dbReference>
<organism evidence="2 3">
    <name type="scientific">Trichobilharzia regenti</name>
    <name type="common">Nasal bird schistosome</name>
    <dbReference type="NCBI Taxonomy" id="157069"/>
    <lineage>
        <taxon>Eukaryota</taxon>
        <taxon>Metazoa</taxon>
        <taxon>Spiralia</taxon>
        <taxon>Lophotrochozoa</taxon>
        <taxon>Platyhelminthes</taxon>
        <taxon>Trematoda</taxon>
        <taxon>Digenea</taxon>
        <taxon>Strigeidida</taxon>
        <taxon>Schistosomatoidea</taxon>
        <taxon>Schistosomatidae</taxon>
        <taxon>Trichobilharzia</taxon>
    </lineage>
</organism>
<accession>A0AA85IVA2</accession>
<evidence type="ECO:0000313" key="3">
    <source>
        <dbReference type="WBParaSite" id="TREG1_110630.1"/>
    </source>
</evidence>
<reference evidence="3" key="2">
    <citation type="submission" date="2023-11" db="UniProtKB">
        <authorList>
            <consortium name="WormBaseParasite"/>
        </authorList>
    </citation>
    <scope>IDENTIFICATION</scope>
</reference>
<dbReference type="Proteomes" id="UP000050795">
    <property type="component" value="Unassembled WGS sequence"/>
</dbReference>
<evidence type="ECO:0000313" key="2">
    <source>
        <dbReference type="Proteomes" id="UP000050795"/>
    </source>
</evidence>
<keyword evidence="2" id="KW-1185">Reference proteome</keyword>
<feature type="compositionally biased region" description="Polar residues" evidence="1">
    <location>
        <begin position="61"/>
        <end position="77"/>
    </location>
</feature>
<feature type="compositionally biased region" description="Basic and acidic residues" evidence="1">
    <location>
        <begin position="8"/>
        <end position="34"/>
    </location>
</feature>
<proteinExistence type="predicted"/>
<sequence length="143" mass="16781">MKLQDTTEISKEVEKQEDSVRLDNDSNHAEKKDDEPMDSELKTVLNEVKMLPNVLKVEGGENNTDSDNQTSKQSTNTNDKKKPILNVSYCISHRIHFPRLYKDLQSHRLINHHPYHPRDDLTFTWIIYFNIDIHLLKMIKKPA</sequence>